<keyword evidence="1" id="KW-0547">Nucleotide-binding</keyword>
<evidence type="ECO:0000313" key="4">
    <source>
        <dbReference type="Proteomes" id="UP000270299"/>
    </source>
</evidence>
<evidence type="ECO:0000313" key="3">
    <source>
        <dbReference type="EMBL" id="RLP73512.1"/>
    </source>
</evidence>
<dbReference type="InterPro" id="IPR027417">
    <property type="entry name" value="P-loop_NTPase"/>
</dbReference>
<accession>A0A3L7A2B1</accession>
<comment type="caution">
    <text evidence="3">The sequence shown here is derived from an EMBL/GenBank/DDBJ whole genome shotgun (WGS) entry which is preliminary data.</text>
</comment>
<reference evidence="3 4" key="1">
    <citation type="submission" date="2018-10" db="EMBL/GenBank/DDBJ databases">
        <authorList>
            <person name="Li J."/>
        </authorList>
    </citation>
    <scope>NUCLEOTIDE SEQUENCE [LARGE SCALE GENOMIC DNA]</scope>
    <source>
        <strain evidence="3 4">CCTCC AB209002</strain>
    </source>
</reference>
<keyword evidence="4" id="KW-1185">Reference proteome</keyword>
<dbReference type="Gene3D" id="3.40.50.300">
    <property type="entry name" value="P-loop containing nucleotide triphosphate hydrolases"/>
    <property type="match status" value="2"/>
</dbReference>
<evidence type="ECO:0000256" key="1">
    <source>
        <dbReference type="ARBA" id="ARBA00022741"/>
    </source>
</evidence>
<dbReference type="PANTHER" id="PTHR43790">
    <property type="entry name" value="CARBOHYDRATE TRANSPORT ATP-BINDING PROTEIN MG119-RELATED"/>
    <property type="match status" value="1"/>
</dbReference>
<dbReference type="PANTHER" id="PTHR43790:SF8">
    <property type="entry name" value="SUGAR ABC TRANSPORTER ATP-BINDING PROTEIN"/>
    <property type="match status" value="1"/>
</dbReference>
<dbReference type="AlphaFoldDB" id="A0A3L7A2B1"/>
<evidence type="ECO:0000256" key="2">
    <source>
        <dbReference type="ARBA" id="ARBA00022840"/>
    </source>
</evidence>
<dbReference type="GO" id="GO:0005524">
    <property type="term" value="F:ATP binding"/>
    <property type="evidence" value="ECO:0007669"/>
    <property type="project" value="UniProtKB-KW"/>
</dbReference>
<sequence>MPLDGELPDRARLIAVVGGLPVADGASVIGAESQLIPFQSVADNVLLGAEGSRFFLRAAPRERRAMALLDAVGLSVHPATPVLELDAVDKRTVELARALAREPELLIVDERFDRFQDDESTRWFAALALAAERVRILVVVETLAQVRLSPRPVDLVVVVRNGAIVGTATPEDASRLTDLLGGTEAAATRPEKVLGPVVLELSGISVSHPVQRDRLVVEDASLSIRAGEIVGLGGAEDLVFGIFGASTGGRVTGTILLDGEPVDLSTVERAIAARVLFISEHPPTYDVGLIGGIPTSVSGESLARLAKMGLIDPRREYAPRAVPSLLDALPGARSRPSTEAMNEVLAGWVAAPPRVALITEPFSGLTAAETTVRRRLLVDIALSGATVILGARDPAQLVGTCDRIILQSGTRLTTELRGKDASLRGLATFRIHPDLQR</sequence>
<protein>
    <submittedName>
        <fullName evidence="3">Sugar ABC transporter ATP-binding protein</fullName>
    </submittedName>
</protein>
<dbReference type="SUPFAM" id="SSF52540">
    <property type="entry name" value="P-loop containing nucleoside triphosphate hydrolases"/>
    <property type="match status" value="2"/>
</dbReference>
<dbReference type="EMBL" id="RCUV01000002">
    <property type="protein sequence ID" value="RLP73512.1"/>
    <property type="molecule type" value="Genomic_DNA"/>
</dbReference>
<dbReference type="RefSeq" id="WP_147436209.1">
    <property type="nucleotide sequence ID" value="NZ_BMXM01000002.1"/>
</dbReference>
<proteinExistence type="predicted"/>
<dbReference type="OrthoDB" id="5113844at2"/>
<name>A0A3L7A2B1_9MICO</name>
<dbReference type="InterPro" id="IPR050107">
    <property type="entry name" value="ABC_carbohydrate_import_ATPase"/>
</dbReference>
<keyword evidence="2 3" id="KW-0067">ATP-binding</keyword>
<dbReference type="Proteomes" id="UP000270299">
    <property type="component" value="Unassembled WGS sequence"/>
</dbReference>
<gene>
    <name evidence="3" type="ORF">D9V29_02190</name>
</gene>
<organism evidence="3 4">
    <name type="scientific">Mycetocola manganoxydans</name>
    <dbReference type="NCBI Taxonomy" id="699879"/>
    <lineage>
        <taxon>Bacteria</taxon>
        <taxon>Bacillati</taxon>
        <taxon>Actinomycetota</taxon>
        <taxon>Actinomycetes</taxon>
        <taxon>Micrococcales</taxon>
        <taxon>Microbacteriaceae</taxon>
        <taxon>Mycetocola</taxon>
    </lineage>
</organism>